<proteinExistence type="predicted"/>
<feature type="transmembrane region" description="Helical" evidence="1">
    <location>
        <begin position="193"/>
        <end position="218"/>
    </location>
</feature>
<feature type="transmembrane region" description="Helical" evidence="1">
    <location>
        <begin position="224"/>
        <end position="247"/>
    </location>
</feature>
<keyword evidence="1" id="KW-1133">Transmembrane helix</keyword>
<dbReference type="EMBL" id="FMPI01000017">
    <property type="protein sequence ID" value="SCT27449.1"/>
    <property type="molecule type" value="Genomic_DNA"/>
</dbReference>
<evidence type="ECO:0000313" key="4">
    <source>
        <dbReference type="Proteomes" id="UP000095412"/>
    </source>
</evidence>
<organism evidence="3 5">
    <name type="scientific">Staphylococcus caeli</name>
    <dbReference type="NCBI Taxonomy" id="2201815"/>
    <lineage>
        <taxon>Bacteria</taxon>
        <taxon>Bacillati</taxon>
        <taxon>Bacillota</taxon>
        <taxon>Bacilli</taxon>
        <taxon>Bacillales</taxon>
        <taxon>Staphylococcaceae</taxon>
        <taxon>Staphylococcus</taxon>
    </lineage>
</organism>
<feature type="transmembrane region" description="Helical" evidence="1">
    <location>
        <begin position="87"/>
        <end position="107"/>
    </location>
</feature>
<accession>A0A1D4PWV4</accession>
<protein>
    <submittedName>
        <fullName evidence="3">Uncharacterized protein</fullName>
    </submittedName>
</protein>
<dbReference type="RefSeq" id="WP_069996232.1">
    <property type="nucleotide sequence ID" value="NZ_FMPG01000013.1"/>
</dbReference>
<dbReference type="AlphaFoldDB" id="A0A1D4PWV4"/>
<evidence type="ECO:0000313" key="2">
    <source>
        <dbReference type="EMBL" id="SCT27449.1"/>
    </source>
</evidence>
<feature type="transmembrane region" description="Helical" evidence="1">
    <location>
        <begin position="55"/>
        <end position="75"/>
    </location>
</feature>
<gene>
    <name evidence="3" type="ORF">SAMEA2297795_02302</name>
    <name evidence="2" type="ORF">SAMEA2297796_02065</name>
</gene>
<feature type="transmembrane region" description="Helical" evidence="1">
    <location>
        <begin position="15"/>
        <end position="35"/>
    </location>
</feature>
<name>A0A1D4PWV4_9STAP</name>
<dbReference type="EMBL" id="FMPG01000013">
    <property type="protein sequence ID" value="SCT34511.1"/>
    <property type="molecule type" value="Genomic_DNA"/>
</dbReference>
<dbReference type="Proteomes" id="UP000095412">
    <property type="component" value="Unassembled WGS sequence"/>
</dbReference>
<reference evidence="3 5" key="1">
    <citation type="submission" date="2016-09" db="EMBL/GenBank/DDBJ databases">
        <authorList>
            <consortium name="Pathogen Informatics"/>
        </authorList>
    </citation>
    <scope>NUCLEOTIDE SEQUENCE [LARGE SCALE GENOMIC DNA]</scope>
    <source>
        <strain evidence="3 5">82B</strain>
    </source>
</reference>
<keyword evidence="4" id="KW-1185">Reference proteome</keyword>
<reference evidence="2 4" key="2">
    <citation type="submission" date="2016-09" db="EMBL/GenBank/DDBJ databases">
        <authorList>
            <consortium name="Pathogen Informatics"/>
            <person name="Sun Q."/>
            <person name="Inoue M."/>
        </authorList>
    </citation>
    <scope>NUCLEOTIDE SEQUENCE [LARGE SCALE GENOMIC DNA]</scope>
    <source>
        <strain evidence="2 4">82C</strain>
    </source>
</reference>
<evidence type="ECO:0000313" key="3">
    <source>
        <dbReference type="EMBL" id="SCT34511.1"/>
    </source>
</evidence>
<evidence type="ECO:0000313" key="5">
    <source>
        <dbReference type="Proteomes" id="UP000095768"/>
    </source>
</evidence>
<dbReference type="OrthoDB" id="10019454at2"/>
<dbReference type="Proteomes" id="UP000095768">
    <property type="component" value="Unassembled WGS sequence"/>
</dbReference>
<keyword evidence="1" id="KW-0472">Membrane</keyword>
<sequence length="269" mass="32273">MNVFIEFLKDLNLPVWIIIGIFTIYYLLKFSFSFFSNFSVFEIIKKHFQKWKKYLIMLVSILILTIAGTAANYLFLDMAVHNQKHLFNYLFFYSFVLLLCLILFAIISSFSAYQLAKISNNLTQKFKYDYKLHKNITIKENSLINKLSIDYNHSVNLNRPKIYIDSKKMEKTNKNAIKKLKKRTYKIMPLTRIYLTIFYSLFFLSILFNTFLICVIINTKFEYLLLTIYALVIIIFIAQCISMFKLIDNMYNYDHLKHYREENDEDDKE</sequence>
<keyword evidence="1" id="KW-0812">Transmembrane</keyword>
<evidence type="ECO:0000256" key="1">
    <source>
        <dbReference type="SAM" id="Phobius"/>
    </source>
</evidence>